<keyword evidence="4" id="KW-1185">Reference proteome</keyword>
<dbReference type="RefSeq" id="WP_340348694.1">
    <property type="nucleotide sequence ID" value="NZ_JBBKZT010000065.1"/>
</dbReference>
<organism evidence="3 4">
    <name type="scientific">Variovorax rhizosphaerae</name>
    <dbReference type="NCBI Taxonomy" id="1836200"/>
    <lineage>
        <taxon>Bacteria</taxon>
        <taxon>Pseudomonadati</taxon>
        <taxon>Pseudomonadota</taxon>
        <taxon>Betaproteobacteria</taxon>
        <taxon>Burkholderiales</taxon>
        <taxon>Comamonadaceae</taxon>
        <taxon>Variovorax</taxon>
    </lineage>
</organism>
<dbReference type="InterPro" id="IPR006037">
    <property type="entry name" value="RCK_C"/>
</dbReference>
<dbReference type="InterPro" id="IPR036721">
    <property type="entry name" value="RCK_C_sf"/>
</dbReference>
<dbReference type="EMBL" id="JBBKZT010000065">
    <property type="protein sequence ID" value="MEJ8852754.1"/>
    <property type="molecule type" value="Genomic_DNA"/>
</dbReference>
<dbReference type="Pfam" id="PF02080">
    <property type="entry name" value="TrkA_C"/>
    <property type="match status" value="1"/>
</dbReference>
<evidence type="ECO:0000259" key="2">
    <source>
        <dbReference type="PROSITE" id="PS51202"/>
    </source>
</evidence>
<dbReference type="Gene3D" id="3.30.70.1450">
    <property type="entry name" value="Regulator of K+ conductance, C-terminal domain"/>
    <property type="match status" value="1"/>
</dbReference>
<dbReference type="Proteomes" id="UP001385892">
    <property type="component" value="Unassembled WGS sequence"/>
</dbReference>
<evidence type="ECO:0000256" key="1">
    <source>
        <dbReference type="SAM" id="MobiDB-lite"/>
    </source>
</evidence>
<protein>
    <submittedName>
        <fullName evidence="3">TrkA C-terminal domain-containing protein</fullName>
    </submittedName>
</protein>
<name>A0ABU8X0Q5_9BURK</name>
<sequence length="181" mass="18959">MKRRRATPEVVAELEKLVPLAAPAPASQPEADWHRREAAARGGAGSATDDPAVGYSVAYPLGVAGPILFLDIMFMELKPKIEAPAGGGLEMLEIAPDDAVIKGKTVGDLLAGLPAGIEIAALRRAHHNMPSTHETALAPNDVLLVTGKSREALEEAARCSATDCHEGHASSTATKFYSLAF</sequence>
<dbReference type="SUPFAM" id="SSF116726">
    <property type="entry name" value="TrkA C-terminal domain-like"/>
    <property type="match status" value="1"/>
</dbReference>
<proteinExistence type="predicted"/>
<comment type="caution">
    <text evidence="3">The sequence shown here is derived from an EMBL/GenBank/DDBJ whole genome shotgun (WGS) entry which is preliminary data.</text>
</comment>
<evidence type="ECO:0000313" key="3">
    <source>
        <dbReference type="EMBL" id="MEJ8852754.1"/>
    </source>
</evidence>
<accession>A0ABU8X0Q5</accession>
<feature type="region of interest" description="Disordered" evidence="1">
    <location>
        <begin position="21"/>
        <end position="48"/>
    </location>
</feature>
<gene>
    <name evidence="3" type="ORF">WKW82_39615</name>
</gene>
<feature type="domain" description="RCK C-terminal" evidence="2">
    <location>
        <begin position="79"/>
        <end position="162"/>
    </location>
</feature>
<evidence type="ECO:0000313" key="4">
    <source>
        <dbReference type="Proteomes" id="UP001385892"/>
    </source>
</evidence>
<reference evidence="3 4" key="1">
    <citation type="submission" date="2024-03" db="EMBL/GenBank/DDBJ databases">
        <title>Novel species of the genus Variovorax.</title>
        <authorList>
            <person name="Liu Q."/>
            <person name="Xin Y.-H."/>
        </authorList>
    </citation>
    <scope>NUCLEOTIDE SEQUENCE [LARGE SCALE GENOMIC DNA]</scope>
    <source>
        <strain evidence="3 4">KACC 18900</strain>
    </source>
</reference>
<dbReference type="PROSITE" id="PS51202">
    <property type="entry name" value="RCK_C"/>
    <property type="match status" value="1"/>
</dbReference>